<proteinExistence type="predicted"/>
<keyword evidence="3" id="KW-1185">Reference proteome</keyword>
<dbReference type="InterPro" id="IPR022641">
    <property type="entry name" value="CheR_N"/>
</dbReference>
<name>A0A2T1BY54_9CYAN</name>
<dbReference type="Proteomes" id="UP000238762">
    <property type="component" value="Unassembled WGS sequence"/>
</dbReference>
<dbReference type="Pfam" id="PF03705">
    <property type="entry name" value="CheR_N"/>
    <property type="match status" value="1"/>
</dbReference>
<reference evidence="2 3" key="2">
    <citation type="submission" date="2018-03" db="EMBL/GenBank/DDBJ databases">
        <title>The ancient ancestry and fast evolution of plastids.</title>
        <authorList>
            <person name="Moore K.R."/>
            <person name="Magnabosco C."/>
            <person name="Momper L."/>
            <person name="Gold D.A."/>
            <person name="Bosak T."/>
            <person name="Fournier G.P."/>
        </authorList>
    </citation>
    <scope>NUCLEOTIDE SEQUENCE [LARGE SCALE GENOMIC DNA]</scope>
    <source>
        <strain evidence="2 3">CCAP 1448/3</strain>
    </source>
</reference>
<evidence type="ECO:0000313" key="3">
    <source>
        <dbReference type="Proteomes" id="UP000238762"/>
    </source>
</evidence>
<sequence length="69" mass="7985">MSALMQLAELEVLQIQLLLEAVHRYYGFNCLHYAIGSIKHRIWNSIQRDKLASISQLQAKICTNKGQER</sequence>
<dbReference type="EMBL" id="PVWJ01000143">
    <property type="protein sequence ID" value="PSB00965.1"/>
    <property type="molecule type" value="Genomic_DNA"/>
</dbReference>
<comment type="caution">
    <text evidence="2">The sequence shown here is derived from an EMBL/GenBank/DDBJ whole genome shotgun (WGS) entry which is preliminary data.</text>
</comment>
<organism evidence="2 3">
    <name type="scientific">Merismopedia glauca CCAP 1448/3</name>
    <dbReference type="NCBI Taxonomy" id="1296344"/>
    <lineage>
        <taxon>Bacteria</taxon>
        <taxon>Bacillati</taxon>
        <taxon>Cyanobacteriota</taxon>
        <taxon>Cyanophyceae</taxon>
        <taxon>Synechococcales</taxon>
        <taxon>Merismopediaceae</taxon>
        <taxon>Merismopedia</taxon>
    </lineage>
</organism>
<dbReference type="OrthoDB" id="9799157at2"/>
<accession>A0A2T1BY54</accession>
<evidence type="ECO:0000313" key="2">
    <source>
        <dbReference type="EMBL" id="PSB00965.1"/>
    </source>
</evidence>
<feature type="domain" description="Chemotaxis receptor methyltransferase CheR N-terminal" evidence="1">
    <location>
        <begin position="15"/>
        <end position="64"/>
    </location>
</feature>
<evidence type="ECO:0000259" key="1">
    <source>
        <dbReference type="Pfam" id="PF03705"/>
    </source>
</evidence>
<dbReference type="AlphaFoldDB" id="A0A2T1BY54"/>
<reference evidence="2 3" key="1">
    <citation type="submission" date="2018-02" db="EMBL/GenBank/DDBJ databases">
        <authorList>
            <person name="Cohen D.B."/>
            <person name="Kent A.D."/>
        </authorList>
    </citation>
    <scope>NUCLEOTIDE SEQUENCE [LARGE SCALE GENOMIC DNA]</scope>
    <source>
        <strain evidence="2 3">CCAP 1448/3</strain>
    </source>
</reference>
<gene>
    <name evidence="2" type="ORF">C7B64_20790</name>
</gene>
<protein>
    <recommendedName>
        <fullName evidence="1">Chemotaxis receptor methyltransferase CheR N-terminal domain-containing protein</fullName>
    </recommendedName>
</protein>